<proteinExistence type="predicted"/>
<reference evidence="6" key="1">
    <citation type="journal article" date="2012" name="Nature">
        <title>A physical, genetic and functional sequence assembly of the barley genome.</title>
        <authorList>
            <consortium name="The International Barley Genome Sequencing Consortium"/>
            <person name="Mayer K.F."/>
            <person name="Waugh R."/>
            <person name="Brown J.W."/>
            <person name="Schulman A."/>
            <person name="Langridge P."/>
            <person name="Platzer M."/>
            <person name="Fincher G.B."/>
            <person name="Muehlbauer G.J."/>
            <person name="Sato K."/>
            <person name="Close T.J."/>
            <person name="Wise R.P."/>
            <person name="Stein N."/>
        </authorList>
    </citation>
    <scope>NUCLEOTIDE SEQUENCE [LARGE SCALE GENOMIC DNA]</scope>
    <source>
        <strain evidence="6">cv. Morex</strain>
    </source>
</reference>
<accession>A0A8I6XXJ4</accession>
<evidence type="ECO:0008006" key="7">
    <source>
        <dbReference type="Google" id="ProtNLM"/>
    </source>
</evidence>
<dbReference type="InterPro" id="IPR052035">
    <property type="entry name" value="ZnF_BED_domain_contain"/>
</dbReference>
<sequence>MLEPEQNGGNVILGSQLSLTMSSEDTEKGNNVKEEVEGEEKKHQSQKEAKKRKEMEPRSNKLLTVEASTDEEDSTKCALTAWAFEPEKMRYALAKMIILDGLPFAFSEKPGFRKLLSEACPWFNVPSRRTTIRDCVSIYYREKQKLKKFFKENCERVSLTTNTWTSMQQQSYMCVTAHFLDTDWKLHKRIIGFFLISCRKGEEIGKDVKRCLVYWGLEKVFSITVDDASANDGTISYLKMVMNNAKTSIAKGQYIHMRCAAHAINLIVSDCLRELDIPVKRVRAAVRFIRNCPSRITQFKRCADLEKVDSKAFLPLDVCTKWNSTYLMLKTAATYEKVFDRYGDDDPYFATELNSEEEPGVPEALDWEYARKISEFLEPFYNLTVRVSAYNHCTSHIFFHEIADVYILLTEWCESTDALRKEMAERMIAKYNKYWGDHESFNILIFVAVALDPRYKLSDYTRFATYEMFGEIKGEEVWKKMRETLNDLFKEYVKMYASSEKKEMESDVVQGMSLMRSLIAKRMRMNNTAVDLTKSELEKYLAEETEADTTKFDILEWWKVKSSRFPVLSRLARDVLAVPISAVATEFAFSTGGRILDEFRSSLTPFILQALICAQDWMLGSAPVNDEEDTEQLTEVVEELLEEMVGLNLSETSSSYDNSISDDA</sequence>
<evidence type="ECO:0000259" key="4">
    <source>
        <dbReference type="Pfam" id="PF14372"/>
    </source>
</evidence>
<dbReference type="GO" id="GO:0003677">
    <property type="term" value="F:DNA binding"/>
    <property type="evidence" value="ECO:0007669"/>
    <property type="project" value="UniProtKB-KW"/>
</dbReference>
<evidence type="ECO:0000313" key="6">
    <source>
        <dbReference type="Proteomes" id="UP000011116"/>
    </source>
</evidence>
<organism evidence="5 6">
    <name type="scientific">Hordeum vulgare subsp. vulgare</name>
    <name type="common">Domesticated barley</name>
    <dbReference type="NCBI Taxonomy" id="112509"/>
    <lineage>
        <taxon>Eukaryota</taxon>
        <taxon>Viridiplantae</taxon>
        <taxon>Streptophyta</taxon>
        <taxon>Embryophyta</taxon>
        <taxon>Tracheophyta</taxon>
        <taxon>Spermatophyta</taxon>
        <taxon>Magnoliopsida</taxon>
        <taxon>Liliopsida</taxon>
        <taxon>Poales</taxon>
        <taxon>Poaceae</taxon>
        <taxon>BOP clade</taxon>
        <taxon>Pooideae</taxon>
        <taxon>Triticodae</taxon>
        <taxon>Triticeae</taxon>
        <taxon>Hordeinae</taxon>
        <taxon>Hordeum</taxon>
    </lineage>
</organism>
<dbReference type="Proteomes" id="UP000011116">
    <property type="component" value="Chromosome 6H"/>
</dbReference>
<name>A0A8I6XXJ4_HORVV</name>
<dbReference type="Gramene" id="HORVU.MOREX.r3.6HG0547730.1">
    <property type="protein sequence ID" value="HORVU.MOREX.r3.6HG0547730.1"/>
    <property type="gene ID" value="HORVU.MOREX.r3.6HG0547730"/>
</dbReference>
<dbReference type="GO" id="GO:0046983">
    <property type="term" value="F:protein dimerization activity"/>
    <property type="evidence" value="ECO:0007669"/>
    <property type="project" value="InterPro"/>
</dbReference>
<dbReference type="InterPro" id="IPR012337">
    <property type="entry name" value="RNaseH-like_sf"/>
</dbReference>
<feature type="domain" description="hAT-like transposase RNase-H fold" evidence="4">
    <location>
        <begin position="389"/>
        <end position="492"/>
    </location>
</feature>
<feature type="compositionally biased region" description="Polar residues" evidence="2">
    <location>
        <begin position="7"/>
        <end position="23"/>
    </location>
</feature>
<dbReference type="InterPro" id="IPR025525">
    <property type="entry name" value="hAT-like_transposase_RNase-H"/>
</dbReference>
<keyword evidence="1" id="KW-0238">DNA-binding</keyword>
<reference evidence="5" key="3">
    <citation type="submission" date="2022-01" db="UniProtKB">
        <authorList>
            <consortium name="EnsemblPlants"/>
        </authorList>
    </citation>
    <scope>IDENTIFICATION</scope>
    <source>
        <strain evidence="5">subsp. vulgare</strain>
    </source>
</reference>
<dbReference type="InterPro" id="IPR008906">
    <property type="entry name" value="HATC_C_dom"/>
</dbReference>
<feature type="compositionally biased region" description="Basic and acidic residues" evidence="2">
    <location>
        <begin position="25"/>
        <end position="59"/>
    </location>
</feature>
<dbReference type="Pfam" id="PF05699">
    <property type="entry name" value="Dimer_Tnp_hAT"/>
    <property type="match status" value="1"/>
</dbReference>
<protein>
    <recommendedName>
        <fullName evidence="7">Zinc finger BED domain-containing protein RICESLEEPER 2-like</fullName>
    </recommendedName>
</protein>
<evidence type="ECO:0000259" key="3">
    <source>
        <dbReference type="Pfam" id="PF05699"/>
    </source>
</evidence>
<dbReference type="PANTHER" id="PTHR46481:SF7">
    <property type="entry name" value="ZINC FINGER BED DOMAIN-CONTAINING PROTEIN RICESLEEPER 2-LIKE"/>
    <property type="match status" value="1"/>
</dbReference>
<dbReference type="Pfam" id="PF14372">
    <property type="entry name" value="hAT-like_RNase-H"/>
    <property type="match status" value="1"/>
</dbReference>
<dbReference type="SUPFAM" id="SSF53098">
    <property type="entry name" value="Ribonuclease H-like"/>
    <property type="match status" value="1"/>
</dbReference>
<dbReference type="AlphaFoldDB" id="A0A8I6XXJ4"/>
<feature type="domain" description="HAT C-terminal dimerisation" evidence="3">
    <location>
        <begin position="536"/>
        <end position="618"/>
    </location>
</feature>
<evidence type="ECO:0000313" key="5">
    <source>
        <dbReference type="EnsemblPlants" id="HORVU.MOREX.r3.6HG0547730.1"/>
    </source>
</evidence>
<reference evidence="5" key="2">
    <citation type="submission" date="2020-10" db="EMBL/GenBank/DDBJ databases">
        <authorList>
            <person name="Scholz U."/>
            <person name="Mascher M."/>
            <person name="Fiebig A."/>
        </authorList>
    </citation>
    <scope>NUCLEOTIDE SEQUENCE [LARGE SCALE GENOMIC DNA]</scope>
    <source>
        <strain evidence="5">cv. Morex</strain>
    </source>
</reference>
<dbReference type="EnsemblPlants" id="HORVU.MOREX.r3.6HG0547730.1">
    <property type="protein sequence ID" value="HORVU.MOREX.r3.6HG0547730.1"/>
    <property type="gene ID" value="HORVU.MOREX.r3.6HG0547730"/>
</dbReference>
<keyword evidence="6" id="KW-1185">Reference proteome</keyword>
<evidence type="ECO:0000256" key="1">
    <source>
        <dbReference type="ARBA" id="ARBA00023125"/>
    </source>
</evidence>
<evidence type="ECO:0000256" key="2">
    <source>
        <dbReference type="SAM" id="MobiDB-lite"/>
    </source>
</evidence>
<feature type="region of interest" description="Disordered" evidence="2">
    <location>
        <begin position="1"/>
        <end position="68"/>
    </location>
</feature>
<dbReference type="PANTHER" id="PTHR46481">
    <property type="entry name" value="ZINC FINGER BED DOMAIN-CONTAINING PROTEIN 4"/>
    <property type="match status" value="1"/>
</dbReference>